<dbReference type="Gene3D" id="3.30.1150.10">
    <property type="match status" value="1"/>
</dbReference>
<gene>
    <name evidence="2" type="ORF">GTZ99_01120</name>
</gene>
<dbReference type="Proteomes" id="UP000753724">
    <property type="component" value="Unassembled WGS sequence"/>
</dbReference>
<feature type="compositionally biased region" description="Pro residues" evidence="1">
    <location>
        <begin position="169"/>
        <end position="181"/>
    </location>
</feature>
<dbReference type="PRINTS" id="PR01217">
    <property type="entry name" value="PRICHEXTENSN"/>
</dbReference>
<organism evidence="2 3">
    <name type="scientific">Novosphingobium ovatum</name>
    <dbReference type="NCBI Taxonomy" id="1908523"/>
    <lineage>
        <taxon>Bacteria</taxon>
        <taxon>Pseudomonadati</taxon>
        <taxon>Pseudomonadota</taxon>
        <taxon>Alphaproteobacteria</taxon>
        <taxon>Sphingomonadales</taxon>
        <taxon>Sphingomonadaceae</taxon>
        <taxon>Novosphingobium</taxon>
    </lineage>
</organism>
<feature type="region of interest" description="Disordered" evidence="1">
    <location>
        <begin position="34"/>
        <end position="215"/>
    </location>
</feature>
<accession>A0ABW9X9E4</accession>
<evidence type="ECO:0000313" key="3">
    <source>
        <dbReference type="Proteomes" id="UP000753724"/>
    </source>
</evidence>
<comment type="caution">
    <text evidence="2">The sequence shown here is derived from an EMBL/GenBank/DDBJ whole genome shotgun (WGS) entry which is preliminary data.</text>
</comment>
<evidence type="ECO:0000313" key="2">
    <source>
        <dbReference type="EMBL" id="NBC35155.1"/>
    </source>
</evidence>
<reference evidence="3" key="1">
    <citation type="submission" date="2020-01" db="EMBL/GenBank/DDBJ databases">
        <title>Sphingomonas sp. strain CSW-10.</title>
        <authorList>
            <person name="Chen W.-M."/>
        </authorList>
    </citation>
    <scope>NUCLEOTIDE SEQUENCE [LARGE SCALE GENOMIC DNA]</scope>
    <source>
        <strain evidence="3">FSY-8</strain>
    </source>
</reference>
<name>A0ABW9X9E4_9SPHN</name>
<dbReference type="RefSeq" id="WP_161716444.1">
    <property type="nucleotide sequence ID" value="NZ_JAAAPO010000001.1"/>
</dbReference>
<dbReference type="EMBL" id="JAAAPO010000001">
    <property type="protein sequence ID" value="NBC35155.1"/>
    <property type="molecule type" value="Genomic_DNA"/>
</dbReference>
<protein>
    <recommendedName>
        <fullName evidence="4">Cell division and transport-associated protein TolA</fullName>
    </recommendedName>
</protein>
<feature type="compositionally biased region" description="Pro residues" evidence="1">
    <location>
        <begin position="79"/>
        <end position="159"/>
    </location>
</feature>
<evidence type="ECO:0000256" key="1">
    <source>
        <dbReference type="SAM" id="MobiDB-lite"/>
    </source>
</evidence>
<sequence length="339" mass="35539">MATARFRGIEGAALLLAAAGHVALIVVLAMQPVPPRARPPERMEVTISDAVGLTSQSPSREAAAPDLAPTLGERAPGEAAPPPPAPAPMPEPKPEPKPLPPPPPPKPVPPKPAPPKPELFPPRPVPKPMPVPPPKPVPVPPKPQPAPPKPAPRATPVPDPLGRLMAHTPPAPTPRAQPAPGPRATASPSRNGQGGSAASPKPQDKPGGTRIGADFMKGLGADTGKAKTPPGATIGPNVRSALKGAITRSLKPHWRVPQGVDTDELVTTLAFDLNRDGSINGPIRVVRQGGITDANRRQADLHKENAIRAVRLAAPFQLPPEYYEAWKNIEWSFDRNLSQ</sequence>
<proteinExistence type="predicted"/>
<keyword evidence="3" id="KW-1185">Reference proteome</keyword>
<evidence type="ECO:0008006" key="4">
    <source>
        <dbReference type="Google" id="ProtNLM"/>
    </source>
</evidence>